<dbReference type="GO" id="GO:0047661">
    <property type="term" value="F:amino-acid racemase activity"/>
    <property type="evidence" value="ECO:0007669"/>
    <property type="project" value="InterPro"/>
</dbReference>
<dbReference type="RefSeq" id="WP_185801614.1">
    <property type="nucleotide sequence ID" value="NZ_JACJVJ010000002.1"/>
</dbReference>
<evidence type="ECO:0000313" key="4">
    <source>
        <dbReference type="Proteomes" id="UP000564378"/>
    </source>
</evidence>
<comment type="caution">
    <text evidence="3">The sequence shown here is derived from an EMBL/GenBank/DDBJ whole genome shotgun (WGS) entry which is preliminary data.</text>
</comment>
<comment type="similarity">
    <text evidence="1">Belongs to the aspartate/glutamate racemases family.</text>
</comment>
<organism evidence="3 4">
    <name type="scientific">Parasphingopyxis marina</name>
    <dbReference type="NCBI Taxonomy" id="2761622"/>
    <lineage>
        <taxon>Bacteria</taxon>
        <taxon>Pseudomonadati</taxon>
        <taxon>Pseudomonadota</taxon>
        <taxon>Alphaproteobacteria</taxon>
        <taxon>Sphingomonadales</taxon>
        <taxon>Sphingomonadaceae</taxon>
        <taxon>Parasphingopyxis</taxon>
    </lineage>
</organism>
<dbReference type="NCBIfam" id="TIGR00035">
    <property type="entry name" value="asp_race"/>
    <property type="match status" value="1"/>
</dbReference>
<dbReference type="InterPro" id="IPR015942">
    <property type="entry name" value="Asp/Glu/hydantoin_racemase"/>
</dbReference>
<gene>
    <name evidence="3" type="ORF">H6P80_12070</name>
</gene>
<dbReference type="PANTHER" id="PTHR21198">
    <property type="entry name" value="GLUTAMATE RACEMASE"/>
    <property type="match status" value="1"/>
</dbReference>
<dbReference type="EC" id="5.1.1.-" evidence="3"/>
<sequence length="241" mass="26146">MRKLGLIGGMSWASTAIYYEKINRGVRWRLGGHSNAPLILESLDFDPIAKALVAGEWDWLGDHLADAAKRLERSGAEGIMLCSNTMHKLYDHVASAVSVPVLHVADATVAAIRADGVSRAALLGTRFTMREGFLRERLQGQGVTLSMPAPERMAEIDRIIFDELVQGDARVESKRTMRTVIAELQKAGDEAVVLGCAELALIVNPTSNVLPIYDTTSLHAGAALEWVLDERMPAQAMAAAN</sequence>
<dbReference type="Gene3D" id="3.40.50.1860">
    <property type="match status" value="2"/>
</dbReference>
<reference evidence="3 4" key="1">
    <citation type="submission" date="2020-08" db="EMBL/GenBank/DDBJ databases">
        <title>Draft genome sequence of Parasphingopyxis sp. GrpM-11.</title>
        <authorList>
            <person name="Oh J."/>
            <person name="Roh D.-H."/>
        </authorList>
    </citation>
    <scope>NUCLEOTIDE SEQUENCE [LARGE SCALE GENOMIC DNA]</scope>
    <source>
        <strain evidence="3 4">GrpM-11</strain>
    </source>
</reference>
<dbReference type="InterPro" id="IPR001920">
    <property type="entry name" value="Asp/Glu_race"/>
</dbReference>
<evidence type="ECO:0000256" key="1">
    <source>
        <dbReference type="ARBA" id="ARBA00007847"/>
    </source>
</evidence>
<proteinExistence type="inferred from homology"/>
<accession>A0A842I354</accession>
<keyword evidence="2 3" id="KW-0413">Isomerase</keyword>
<dbReference type="Pfam" id="PF01177">
    <property type="entry name" value="Asp_Glu_race"/>
    <property type="match status" value="1"/>
</dbReference>
<name>A0A842I354_9SPHN</name>
<evidence type="ECO:0000256" key="2">
    <source>
        <dbReference type="ARBA" id="ARBA00023235"/>
    </source>
</evidence>
<evidence type="ECO:0000313" key="3">
    <source>
        <dbReference type="EMBL" id="MBC2778354.1"/>
    </source>
</evidence>
<dbReference type="EMBL" id="JACJVJ010000002">
    <property type="protein sequence ID" value="MBC2778354.1"/>
    <property type="molecule type" value="Genomic_DNA"/>
</dbReference>
<dbReference type="PANTHER" id="PTHR21198:SF7">
    <property type="entry name" value="ASPARTATE-GLUTAMATE RACEMASE FAMILY"/>
    <property type="match status" value="1"/>
</dbReference>
<dbReference type="Proteomes" id="UP000564378">
    <property type="component" value="Unassembled WGS sequence"/>
</dbReference>
<protein>
    <submittedName>
        <fullName evidence="3">Amino acid racemase</fullName>
        <ecNumber evidence="3">5.1.1.-</ecNumber>
    </submittedName>
</protein>
<dbReference type="InterPro" id="IPR004380">
    <property type="entry name" value="Asp_race"/>
</dbReference>
<keyword evidence="4" id="KW-1185">Reference proteome</keyword>
<dbReference type="AlphaFoldDB" id="A0A842I354"/>
<dbReference type="SUPFAM" id="SSF53681">
    <property type="entry name" value="Aspartate/glutamate racemase"/>
    <property type="match status" value="2"/>
</dbReference>